<dbReference type="EMBL" id="CAAALY010005316">
    <property type="protein sequence ID" value="VEL09038.1"/>
    <property type="molecule type" value="Genomic_DNA"/>
</dbReference>
<dbReference type="Proteomes" id="UP000784294">
    <property type="component" value="Unassembled WGS sequence"/>
</dbReference>
<accession>A0A3S4ZWQ7</accession>
<reference evidence="1" key="1">
    <citation type="submission" date="2018-11" db="EMBL/GenBank/DDBJ databases">
        <authorList>
            <consortium name="Pathogen Informatics"/>
        </authorList>
    </citation>
    <scope>NUCLEOTIDE SEQUENCE</scope>
</reference>
<gene>
    <name evidence="1" type="ORF">PXEA_LOCUS2478</name>
</gene>
<organism evidence="1 2">
    <name type="scientific">Protopolystoma xenopodis</name>
    <dbReference type="NCBI Taxonomy" id="117903"/>
    <lineage>
        <taxon>Eukaryota</taxon>
        <taxon>Metazoa</taxon>
        <taxon>Spiralia</taxon>
        <taxon>Lophotrochozoa</taxon>
        <taxon>Platyhelminthes</taxon>
        <taxon>Monogenea</taxon>
        <taxon>Polyopisthocotylea</taxon>
        <taxon>Polystomatidea</taxon>
        <taxon>Polystomatidae</taxon>
        <taxon>Protopolystoma</taxon>
    </lineage>
</organism>
<protein>
    <submittedName>
        <fullName evidence="1">Uncharacterized protein</fullName>
    </submittedName>
</protein>
<name>A0A3S4ZWQ7_9PLAT</name>
<proteinExistence type="predicted"/>
<comment type="caution">
    <text evidence="1">The sequence shown here is derived from an EMBL/GenBank/DDBJ whole genome shotgun (WGS) entry which is preliminary data.</text>
</comment>
<evidence type="ECO:0000313" key="2">
    <source>
        <dbReference type="Proteomes" id="UP000784294"/>
    </source>
</evidence>
<evidence type="ECO:0000313" key="1">
    <source>
        <dbReference type="EMBL" id="VEL09038.1"/>
    </source>
</evidence>
<keyword evidence="2" id="KW-1185">Reference proteome</keyword>
<dbReference type="AlphaFoldDB" id="A0A3S4ZWQ7"/>
<sequence>MHPHLLLWSSPGQTGGMAMTACCRRVSAPFITLHHTTRACSNSWRKGGLMQVGGTRMGRAGLNDGCC</sequence>